<feature type="region of interest" description="Disordered" evidence="1">
    <location>
        <begin position="170"/>
        <end position="238"/>
    </location>
</feature>
<feature type="compositionally biased region" description="Low complexity" evidence="1">
    <location>
        <begin position="224"/>
        <end position="238"/>
    </location>
</feature>
<gene>
    <name evidence="3" type="ORF">AMTR_s00078p00128380</name>
</gene>
<keyword evidence="2" id="KW-0472">Membrane</keyword>
<evidence type="ECO:0000256" key="1">
    <source>
        <dbReference type="SAM" id="MobiDB-lite"/>
    </source>
</evidence>
<dbReference type="eggNOG" id="ENOG502RZKY">
    <property type="taxonomic scope" value="Eukaryota"/>
</dbReference>
<sequence>MRQIYSQSCKQMIRQFLRLPLQQHLDSGNYGFLAHRTLSSSSSSSASSSSAASQVRDLTPEEDRIYNMDFKTATEILFQEPARKKKFGLDFHLVQLFFACMPSLAVYLVAQYARYEIRRMEAEVELKKKQEEEKKAKEMESQATEKDSDSELLQVKTRLEALEETVKEIVDETRKASHTNQDIERETSKLAPTDPSIKVDETMKSSSANQTIERETSKLVPTDSGSNSSESSTKKTQS</sequence>
<name>W1P830_AMBTC</name>
<evidence type="ECO:0000313" key="3">
    <source>
        <dbReference type="EMBL" id="ERN03824.1"/>
    </source>
</evidence>
<feature type="compositionally biased region" description="Basic and acidic residues" evidence="1">
    <location>
        <begin position="130"/>
        <end position="149"/>
    </location>
</feature>
<feature type="compositionally biased region" description="Basic and acidic residues" evidence="1">
    <location>
        <begin position="170"/>
        <end position="188"/>
    </location>
</feature>
<dbReference type="PANTHER" id="PTHR36339:SF2">
    <property type="entry name" value="F23A5.5"/>
    <property type="match status" value="1"/>
</dbReference>
<dbReference type="Gramene" id="ERN03824">
    <property type="protein sequence ID" value="ERN03824"/>
    <property type="gene ID" value="AMTR_s00078p00128380"/>
</dbReference>
<dbReference type="PANTHER" id="PTHR36339">
    <property type="entry name" value="F23A5.5"/>
    <property type="match status" value="1"/>
</dbReference>
<keyword evidence="4" id="KW-1185">Reference proteome</keyword>
<keyword evidence="2" id="KW-1133">Transmembrane helix</keyword>
<accession>W1P830</accession>
<evidence type="ECO:0000313" key="4">
    <source>
        <dbReference type="Proteomes" id="UP000017836"/>
    </source>
</evidence>
<dbReference type="HOGENOM" id="CLU_095883_0_0_1"/>
<reference evidence="4" key="1">
    <citation type="journal article" date="2013" name="Science">
        <title>The Amborella genome and the evolution of flowering plants.</title>
        <authorList>
            <consortium name="Amborella Genome Project"/>
        </authorList>
    </citation>
    <scope>NUCLEOTIDE SEQUENCE [LARGE SCALE GENOMIC DNA]</scope>
</reference>
<feature type="transmembrane region" description="Helical" evidence="2">
    <location>
        <begin position="91"/>
        <end position="110"/>
    </location>
</feature>
<feature type="region of interest" description="Disordered" evidence="1">
    <location>
        <begin position="130"/>
        <end position="152"/>
    </location>
</feature>
<protein>
    <submittedName>
        <fullName evidence="3">Uncharacterized protein</fullName>
    </submittedName>
</protein>
<dbReference type="EMBL" id="KI394330">
    <property type="protein sequence ID" value="ERN03824.1"/>
    <property type="molecule type" value="Genomic_DNA"/>
</dbReference>
<dbReference type="OrthoDB" id="2021107at2759"/>
<dbReference type="AlphaFoldDB" id="W1P830"/>
<keyword evidence="2" id="KW-0812">Transmembrane</keyword>
<proteinExistence type="predicted"/>
<organism evidence="3 4">
    <name type="scientific">Amborella trichopoda</name>
    <dbReference type="NCBI Taxonomy" id="13333"/>
    <lineage>
        <taxon>Eukaryota</taxon>
        <taxon>Viridiplantae</taxon>
        <taxon>Streptophyta</taxon>
        <taxon>Embryophyta</taxon>
        <taxon>Tracheophyta</taxon>
        <taxon>Spermatophyta</taxon>
        <taxon>Magnoliopsida</taxon>
        <taxon>Amborellales</taxon>
        <taxon>Amborellaceae</taxon>
        <taxon>Amborella</taxon>
    </lineage>
</organism>
<dbReference type="Proteomes" id="UP000017836">
    <property type="component" value="Unassembled WGS sequence"/>
</dbReference>
<evidence type="ECO:0000256" key="2">
    <source>
        <dbReference type="SAM" id="Phobius"/>
    </source>
</evidence>